<organism evidence="2 3">
    <name type="scientific">Nonlabens ponticola</name>
    <dbReference type="NCBI Taxonomy" id="2496866"/>
    <lineage>
        <taxon>Bacteria</taxon>
        <taxon>Pseudomonadati</taxon>
        <taxon>Bacteroidota</taxon>
        <taxon>Flavobacteriia</taxon>
        <taxon>Flavobacteriales</taxon>
        <taxon>Flavobacteriaceae</taxon>
        <taxon>Nonlabens</taxon>
    </lineage>
</organism>
<proteinExistence type="predicted"/>
<keyword evidence="1" id="KW-1133">Transmembrane helix</keyword>
<reference evidence="2 3" key="1">
    <citation type="submission" date="2018-12" db="EMBL/GenBank/DDBJ databases">
        <title>Complete genome of Nonlabens sp. MJ115.</title>
        <authorList>
            <person name="Choi H.S."/>
            <person name="Jung J."/>
        </authorList>
    </citation>
    <scope>NUCLEOTIDE SEQUENCE [LARGE SCALE GENOMIC DNA]</scope>
    <source>
        <strain evidence="2 3">MJ115</strain>
    </source>
</reference>
<sequence>MKKSWVLILSFTSLAIQIIGYRILRSFPNFIETYYSTGIYPYIARAMRIGLGWLPFSFGDVVYVVGGLLMLRWLIVYRWELIAPLRLRSMQESRRAYRQARKRYTQLFLTANILLLFFHLAWGFNYYRQPLNKVLNIDADYTTAELQQVSQQLIATSNMLHSQLQQNDTLAVAFDRSQEELFDLAPSGFERIASVYPQLDYGQPSIKRSLLTWPLTYMGYSGYLNPITGEAHTNGNINNFKTPVLILHEMSHQLGFAKENEANFIAVITGMNHEDLYFQYSASIFALKYCLNDLYRRDPALYEELKPDIKRGVFKNWQELRDFWAPYDNNIIEQASQATYNTYLKANNQPDGMRTYSYVVALLVNHYK</sequence>
<gene>
    <name evidence="2" type="ORF">EJ995_08105</name>
</gene>
<evidence type="ECO:0000313" key="2">
    <source>
        <dbReference type="EMBL" id="AZQ44197.1"/>
    </source>
</evidence>
<dbReference type="RefSeq" id="WP_126447395.1">
    <property type="nucleotide sequence ID" value="NZ_CP034549.1"/>
</dbReference>
<keyword evidence="1" id="KW-0472">Membrane</keyword>
<dbReference type="OrthoDB" id="1048788at2"/>
<dbReference type="EMBL" id="CP034549">
    <property type="protein sequence ID" value="AZQ44197.1"/>
    <property type="molecule type" value="Genomic_DNA"/>
</dbReference>
<keyword evidence="1" id="KW-0812">Transmembrane</keyword>
<evidence type="ECO:0000313" key="3">
    <source>
        <dbReference type="Proteomes" id="UP000279600"/>
    </source>
</evidence>
<dbReference type="Pfam" id="PF12725">
    <property type="entry name" value="DUF3810"/>
    <property type="match status" value="1"/>
</dbReference>
<accession>A0A3S9MYG6</accession>
<name>A0A3S9MYG6_9FLAO</name>
<protein>
    <submittedName>
        <fullName evidence="2">DUF3810 domain-containing protein</fullName>
    </submittedName>
</protein>
<feature type="transmembrane region" description="Helical" evidence="1">
    <location>
        <begin position="104"/>
        <end position="124"/>
    </location>
</feature>
<dbReference type="Proteomes" id="UP000279600">
    <property type="component" value="Chromosome"/>
</dbReference>
<keyword evidence="3" id="KW-1185">Reference proteome</keyword>
<evidence type="ECO:0000256" key="1">
    <source>
        <dbReference type="SAM" id="Phobius"/>
    </source>
</evidence>
<dbReference type="KEGG" id="noj:EJ995_08105"/>
<dbReference type="InterPro" id="IPR024294">
    <property type="entry name" value="DUF3810"/>
</dbReference>
<dbReference type="AlphaFoldDB" id="A0A3S9MYG6"/>